<dbReference type="Gene3D" id="2.60.40.60">
    <property type="entry name" value="Cadherins"/>
    <property type="match status" value="8"/>
</dbReference>
<keyword evidence="15" id="KW-0966">Cell projection</keyword>
<dbReference type="GO" id="GO:0005509">
    <property type="term" value="F:calcium ion binding"/>
    <property type="evidence" value="ECO:0007669"/>
    <property type="project" value="UniProtKB-UniRule"/>
</dbReference>
<keyword evidence="4" id="KW-0597">Phosphoprotein</keyword>
<sequence length="891" mass="96461">MSGPNAFFFSVTSDTGEVKLASTLDYETLYTFKVTISVSDPYIQVQREMLVIVEDRNDNAPIFQNTVFSTSINETLPVGSVVFSVLAVDKDMGSAGMVVYSIEKVIPSTGDSEHLFRILANGSIVLNGSLSYNNKSAFYQLELKACDLGGMYNNSFIIQCSLPVFLSISVVDQPDLDPQFVREFYSASVAEDAAKGTSVLTVEAVDGDKGVNDPVIYSISYSTRPGWFDIGADGVIRVKGSLDREQLLEEDEEVQLQVTATETHLNIYGQEAKVSIWVTVRVMDVNDHKPEFYNCSIPACTFTPEEAQVNFTGYVDEHASPRIPIDDLTMVVYDPDKGSNGTFLLSLGGPNAEAFSVSPERAAGSASVQVLVRVSALVDYERQTVMAVQVVATDSVSQNFSVAMVTIHLRDVNDHRPTFPQSLYILTVPEHSATGSVVTDSIHATDPDTGAWGQITYSLLPGNGADLFQVDPVSGTVTVRNGELLDRESQAVYYLTLQATDGGNLSSSTTLQIHLLDINDNAPVVSGSYNIFIQEEEGKVSVAIQAHDNDEPGTNNSRLLFSLLPGPYSHNFSLDPDTGLLRNLGPLDREAIDPALEGRIVLTVLVSDCGDPVLSTKVNVTITVEDINDNLPIFNQSSYNFMVKEEDPGVLVGVVKAWDADQTEANNRISFSLSGSGANFFMIRGLVLGAGWAEGYLRLPPDVSLDYETQPVFNLTVSAENPDPQGGETIVDVRVDVKDVNDNPPTLDVASLRGIRVAENGSQHGQVAVVVASDVDTSSQLEIQLVNILCTKAGVDVGSLCWGWFSVAANGSVYINQSKAIDYEACDLVTLVVRACDLATDPGFQAYSNNGSLLITIEDVNDNAPYFLPEDKTFVIIPELVLPNREVASVR</sequence>
<keyword evidence="10" id="KW-0130">Cell adhesion</keyword>
<evidence type="ECO:0000256" key="6">
    <source>
        <dbReference type="ARBA" id="ARBA00022729"/>
    </source>
</evidence>
<dbReference type="FunFam" id="2.60.40.60:FF:000245">
    <property type="entry name" value="Cadherin related family member 2"/>
    <property type="match status" value="1"/>
</dbReference>
<reference evidence="22" key="1">
    <citation type="submission" date="2017-12" db="EMBL/GenBank/DDBJ databases">
        <title>High-resolution comparative analysis of great ape genomes.</title>
        <authorList>
            <person name="Pollen A."/>
            <person name="Hastie A."/>
            <person name="Hormozdiari F."/>
            <person name="Dougherty M."/>
            <person name="Liu R."/>
            <person name="Chaisson M."/>
            <person name="Hoppe E."/>
            <person name="Hill C."/>
            <person name="Pang A."/>
            <person name="Hillier L."/>
            <person name="Baker C."/>
            <person name="Armstrong J."/>
            <person name="Shendure J."/>
            <person name="Paten B."/>
            <person name="Wilson R."/>
            <person name="Chao H."/>
            <person name="Schneider V."/>
            <person name="Ventura M."/>
            <person name="Kronenberg Z."/>
            <person name="Murali S."/>
            <person name="Gordon D."/>
            <person name="Cantsilieris S."/>
            <person name="Munson K."/>
            <person name="Nelson B."/>
            <person name="Raja A."/>
            <person name="Underwood J."/>
            <person name="Diekhans M."/>
            <person name="Fiddes I."/>
            <person name="Haussler D."/>
            <person name="Eichler E."/>
        </authorList>
    </citation>
    <scope>NUCLEOTIDE SEQUENCE [LARGE SCALE GENOMIC DNA]</scope>
    <source>
        <strain evidence="22">Susie</strain>
    </source>
</reference>
<dbReference type="GO" id="GO:0008013">
    <property type="term" value="F:beta-catenin binding"/>
    <property type="evidence" value="ECO:0007669"/>
    <property type="project" value="TreeGrafter"/>
</dbReference>
<keyword evidence="5" id="KW-0812">Transmembrane</keyword>
<evidence type="ECO:0000256" key="3">
    <source>
        <dbReference type="ARBA" id="ARBA00022475"/>
    </source>
</evidence>
<dbReference type="Pfam" id="PF00028">
    <property type="entry name" value="Cadherin"/>
    <property type="match status" value="5"/>
</dbReference>
<dbReference type="EMBL" id="NDHI03003708">
    <property type="protein sequence ID" value="PNJ06579.1"/>
    <property type="molecule type" value="Genomic_DNA"/>
</dbReference>
<evidence type="ECO:0000313" key="22">
    <source>
        <dbReference type="EMBL" id="PNJ06579.1"/>
    </source>
</evidence>
<dbReference type="GO" id="GO:0007156">
    <property type="term" value="P:homophilic cell adhesion via plasma membrane adhesion molecules"/>
    <property type="evidence" value="ECO:0007669"/>
    <property type="project" value="InterPro"/>
</dbReference>
<keyword evidence="14" id="KW-0325">Glycoprotein</keyword>
<evidence type="ECO:0000256" key="11">
    <source>
        <dbReference type="ARBA" id="ARBA00022949"/>
    </source>
</evidence>
<dbReference type="SUPFAM" id="SSF49313">
    <property type="entry name" value="Cadherin-like"/>
    <property type="match status" value="8"/>
</dbReference>
<gene>
    <name evidence="22" type="ORF">CR201_G0051584</name>
</gene>
<evidence type="ECO:0000259" key="21">
    <source>
        <dbReference type="PROSITE" id="PS50268"/>
    </source>
</evidence>
<evidence type="ECO:0000256" key="16">
    <source>
        <dbReference type="ARBA" id="ARBA00059631"/>
    </source>
</evidence>
<evidence type="ECO:0000256" key="13">
    <source>
        <dbReference type="ARBA" id="ARBA00023136"/>
    </source>
</evidence>
<organism evidence="22">
    <name type="scientific">Pongo abelii</name>
    <name type="common">Sumatran orangutan</name>
    <name type="synonym">Pongo pygmaeus abelii</name>
    <dbReference type="NCBI Taxonomy" id="9601"/>
    <lineage>
        <taxon>Eukaryota</taxon>
        <taxon>Metazoa</taxon>
        <taxon>Chordata</taxon>
        <taxon>Craniata</taxon>
        <taxon>Vertebrata</taxon>
        <taxon>Euteleostomi</taxon>
        <taxon>Mammalia</taxon>
        <taxon>Eutheria</taxon>
        <taxon>Euarchontoglires</taxon>
        <taxon>Primates</taxon>
        <taxon>Haplorrhini</taxon>
        <taxon>Catarrhini</taxon>
        <taxon>Hominidae</taxon>
        <taxon>Pongo</taxon>
    </lineage>
</organism>
<evidence type="ECO:0000256" key="20">
    <source>
        <dbReference type="PROSITE-ProRule" id="PRU00043"/>
    </source>
</evidence>
<evidence type="ECO:0000256" key="9">
    <source>
        <dbReference type="ARBA" id="ARBA00022837"/>
    </source>
</evidence>
<dbReference type="InterPro" id="IPR039808">
    <property type="entry name" value="Cadherin"/>
</dbReference>
<evidence type="ECO:0000256" key="4">
    <source>
        <dbReference type="ARBA" id="ARBA00022553"/>
    </source>
</evidence>
<evidence type="ECO:0000256" key="5">
    <source>
        <dbReference type="ARBA" id="ARBA00022692"/>
    </source>
</evidence>
<evidence type="ECO:0000256" key="2">
    <source>
        <dbReference type="ARBA" id="ARBA00004282"/>
    </source>
</evidence>
<dbReference type="GO" id="GO:0016477">
    <property type="term" value="P:cell migration"/>
    <property type="evidence" value="ECO:0007669"/>
    <property type="project" value="TreeGrafter"/>
</dbReference>
<proteinExistence type="predicted"/>
<keyword evidence="11" id="KW-0965">Cell junction</keyword>
<comment type="caution">
    <text evidence="22">The sequence shown here is derived from an EMBL/GenBank/DDBJ whole genome shotgun (WGS) entry which is preliminary data.</text>
</comment>
<feature type="domain" description="Cadherin" evidence="21">
    <location>
        <begin position="9"/>
        <end position="63"/>
    </location>
</feature>
<comment type="subunit">
    <text evidence="18">Part of the IMAC/intermicrovillar adhesion complex/intermicrovillar tip-link complex composed of ANKS4B, MYO7B, USH1C, CDHR2 and CDHR5. Interacts with MAST2. Interacts (via cytoplasmic domain) with USH1C and MYO7B; required for proper localization of CDHR2 to microvilli tips and its function in brush border differentiation.</text>
</comment>
<dbReference type="FunFam" id="2.60.40.60:FF:000094">
    <property type="entry name" value="protocadherin gamma-C4 isoform X2"/>
    <property type="match status" value="2"/>
</dbReference>
<dbReference type="PANTHER" id="PTHR24027:SF411">
    <property type="entry name" value="CADHERIN DOMAIN-CONTAINING PROTEIN"/>
    <property type="match status" value="1"/>
</dbReference>
<feature type="domain" description="Cadherin" evidence="21">
    <location>
        <begin position="181"/>
        <end position="292"/>
    </location>
</feature>
<feature type="domain" description="Cadherin" evidence="21">
    <location>
        <begin position="64"/>
        <end position="180"/>
    </location>
</feature>
<evidence type="ECO:0000256" key="10">
    <source>
        <dbReference type="ARBA" id="ARBA00022889"/>
    </source>
</evidence>
<dbReference type="CDD" id="cd11304">
    <property type="entry name" value="Cadherin_repeat"/>
    <property type="match status" value="8"/>
</dbReference>
<evidence type="ECO:0000256" key="12">
    <source>
        <dbReference type="ARBA" id="ARBA00022989"/>
    </source>
</evidence>
<keyword evidence="13" id="KW-0472">Membrane</keyword>
<comment type="function">
    <text evidence="16">Intermicrovillar adhesion molecule that forms, via its extracellular domain, calcium-dependent heterophilic complexes with CDHR5 on adjacent microvilli. Thereby, controls the packing of microvilli at the apical membrane of epithelial cells. Through its cytoplasmic domain, interacts with microvillus cytoplasmic proteins to form the intermicrovillar adhesion complex/IMAC. This complex plays a central role in microvilli and epithelial brush border differentiation. May also play a role in cell-cell adhesion and contact inhibition in epithelial cells.</text>
</comment>
<protein>
    <recommendedName>
        <fullName evidence="19">Cadherin-related family member 2</fullName>
    </recommendedName>
</protein>
<dbReference type="InterPro" id="IPR015919">
    <property type="entry name" value="Cadherin-like_sf"/>
</dbReference>
<feature type="domain" description="Cadherin" evidence="21">
    <location>
        <begin position="635"/>
        <end position="747"/>
    </location>
</feature>
<dbReference type="PRINTS" id="PR00205">
    <property type="entry name" value="CADHERIN"/>
</dbReference>
<evidence type="ECO:0000256" key="1">
    <source>
        <dbReference type="ARBA" id="ARBA00004247"/>
    </source>
</evidence>
<evidence type="ECO:0000256" key="15">
    <source>
        <dbReference type="ARBA" id="ARBA00023273"/>
    </source>
</evidence>
<comment type="subcellular location">
    <subcellularLocation>
        <location evidence="1">Apical cell membrane</location>
        <topology evidence="1">Single-pass type I membrane protein</topology>
    </subcellularLocation>
    <subcellularLocation>
        <location evidence="2">Cell junction</location>
    </subcellularLocation>
    <subcellularLocation>
        <location evidence="17">Cell projection</location>
        <location evidence="17">Microvillus membrane</location>
        <topology evidence="17">Single-pass type I membrane protein</topology>
    </subcellularLocation>
</comment>
<keyword evidence="7" id="KW-0677">Repeat</keyword>
<evidence type="ECO:0000256" key="18">
    <source>
        <dbReference type="ARBA" id="ARBA00064960"/>
    </source>
</evidence>
<dbReference type="GO" id="GO:0016324">
    <property type="term" value="C:apical plasma membrane"/>
    <property type="evidence" value="ECO:0007669"/>
    <property type="project" value="UniProtKB-SubCell"/>
</dbReference>
<dbReference type="FunFam" id="2.60.40.60:FF:000168">
    <property type="entry name" value="Cadherin-related family member 2"/>
    <property type="match status" value="1"/>
</dbReference>
<dbReference type="AlphaFoldDB" id="A0A2J8RDM2"/>
<dbReference type="GO" id="GO:0016342">
    <property type="term" value="C:catenin complex"/>
    <property type="evidence" value="ECO:0007669"/>
    <property type="project" value="TreeGrafter"/>
</dbReference>
<dbReference type="GO" id="GO:0045296">
    <property type="term" value="F:cadherin binding"/>
    <property type="evidence" value="ECO:0007669"/>
    <property type="project" value="TreeGrafter"/>
</dbReference>
<dbReference type="GO" id="GO:0030154">
    <property type="term" value="P:cell differentiation"/>
    <property type="evidence" value="ECO:0007669"/>
    <property type="project" value="UniProtKB-KW"/>
</dbReference>
<dbReference type="FunFam" id="2.60.40.60:FF:000221">
    <property type="entry name" value="Cadherin related family member 2"/>
    <property type="match status" value="1"/>
</dbReference>
<keyword evidence="12" id="KW-1133">Transmembrane helix</keyword>
<evidence type="ECO:0000256" key="14">
    <source>
        <dbReference type="ARBA" id="ARBA00023180"/>
    </source>
</evidence>
<dbReference type="GO" id="GO:0070161">
    <property type="term" value="C:anchoring junction"/>
    <property type="evidence" value="ECO:0007669"/>
    <property type="project" value="UniProtKB-SubCell"/>
</dbReference>
<dbReference type="GO" id="GO:0031528">
    <property type="term" value="C:microvillus membrane"/>
    <property type="evidence" value="ECO:0007669"/>
    <property type="project" value="UniProtKB-SubCell"/>
</dbReference>
<feature type="domain" description="Cadherin" evidence="21">
    <location>
        <begin position="307"/>
        <end position="419"/>
    </location>
</feature>
<accession>A0A2J8RDM2</accession>
<dbReference type="GO" id="GO:0060429">
    <property type="term" value="P:epithelium development"/>
    <property type="evidence" value="ECO:0007669"/>
    <property type="project" value="UniProtKB-ARBA"/>
</dbReference>
<evidence type="ECO:0000256" key="7">
    <source>
        <dbReference type="ARBA" id="ARBA00022737"/>
    </source>
</evidence>
<feature type="domain" description="Cadherin" evidence="21">
    <location>
        <begin position="749"/>
        <end position="867"/>
    </location>
</feature>
<dbReference type="InterPro" id="IPR020894">
    <property type="entry name" value="Cadherin_CS"/>
</dbReference>
<dbReference type="InterPro" id="IPR002126">
    <property type="entry name" value="Cadherin-like_dom"/>
</dbReference>
<dbReference type="PROSITE" id="PS50268">
    <property type="entry name" value="CADHERIN_2"/>
    <property type="match status" value="8"/>
</dbReference>
<keyword evidence="8" id="KW-0221">Differentiation</keyword>
<name>A0A2J8RDM2_PONAB</name>
<dbReference type="PROSITE" id="PS00232">
    <property type="entry name" value="CADHERIN_1"/>
    <property type="match status" value="5"/>
</dbReference>
<dbReference type="PANTHER" id="PTHR24027">
    <property type="entry name" value="CADHERIN-23"/>
    <property type="match status" value="1"/>
</dbReference>
<feature type="non-terminal residue" evidence="22">
    <location>
        <position position="891"/>
    </location>
</feature>
<evidence type="ECO:0000256" key="8">
    <source>
        <dbReference type="ARBA" id="ARBA00022782"/>
    </source>
</evidence>
<feature type="domain" description="Cadherin" evidence="21">
    <location>
        <begin position="525"/>
        <end position="634"/>
    </location>
</feature>
<dbReference type="FunFam" id="2.60.40.60:FF:000101">
    <property type="entry name" value="FAT atypical cadherin 4"/>
    <property type="match status" value="1"/>
</dbReference>
<keyword evidence="9 20" id="KW-0106">Calcium</keyword>
<dbReference type="SMART" id="SM00112">
    <property type="entry name" value="CA"/>
    <property type="match status" value="8"/>
</dbReference>
<evidence type="ECO:0000256" key="17">
    <source>
        <dbReference type="ARBA" id="ARBA00060382"/>
    </source>
</evidence>
<dbReference type="FunFam" id="2.60.40.60:FF:000098">
    <property type="entry name" value="cadherin-23 isoform X1"/>
    <property type="match status" value="1"/>
</dbReference>
<keyword evidence="3" id="KW-1003">Cell membrane</keyword>
<feature type="domain" description="Cadherin" evidence="21">
    <location>
        <begin position="420"/>
        <end position="525"/>
    </location>
</feature>
<keyword evidence="6" id="KW-0732">Signal</keyword>
<evidence type="ECO:0000256" key="19">
    <source>
        <dbReference type="ARBA" id="ARBA00067497"/>
    </source>
</evidence>